<sequence>MKNLICLFSLACVILCAGCGSRQQQYEWCDYSESCYAMAKNDCEETQVRHKAELERIVEVAAKKNLSVPPGIYAEYGFLLFKSGKPKDALGWYEKERQLYPESGVFMDMLSKVAQRQIDRDAAKPEDGKADEGQQIAPPVTDAQPHADEAAPAGGTDTDAPAATSPADTAETPQEAQQG</sequence>
<dbReference type="Proteomes" id="UP000503820">
    <property type="component" value="Unassembled WGS sequence"/>
</dbReference>
<feature type="region of interest" description="Disordered" evidence="1">
    <location>
        <begin position="118"/>
        <end position="179"/>
    </location>
</feature>
<comment type="caution">
    <text evidence="2">The sequence shown here is derived from an EMBL/GenBank/DDBJ whole genome shotgun (WGS) entry which is preliminary data.</text>
</comment>
<dbReference type="RefSeq" id="WP_174410893.1">
    <property type="nucleotide sequence ID" value="NZ_BLVP01000036.1"/>
</dbReference>
<evidence type="ECO:0008006" key="4">
    <source>
        <dbReference type="Google" id="ProtNLM"/>
    </source>
</evidence>
<dbReference type="InterPro" id="IPR014508">
    <property type="entry name" value="UCP020555_TPR-like"/>
</dbReference>
<proteinExistence type="predicted"/>
<protein>
    <recommendedName>
        <fullName evidence="4">Lipoprotein</fullName>
    </recommendedName>
</protein>
<reference evidence="2 3" key="1">
    <citation type="submission" date="2020-05" db="EMBL/GenBank/DDBJ databases">
        <title>Draft genome sequence of Desulfovibrio psychrotolerans JS1T.</title>
        <authorList>
            <person name="Ueno A."/>
            <person name="Tamazawa S."/>
            <person name="Tamamura S."/>
            <person name="Murakami T."/>
            <person name="Kiyama T."/>
            <person name="Inomata H."/>
            <person name="Amano Y."/>
            <person name="Miyakawa K."/>
            <person name="Tamaki H."/>
            <person name="Naganuma T."/>
            <person name="Kaneko K."/>
        </authorList>
    </citation>
    <scope>NUCLEOTIDE SEQUENCE [LARGE SCALE GENOMIC DNA]</scope>
    <source>
        <strain evidence="2 3">JS1</strain>
    </source>
</reference>
<feature type="compositionally biased region" description="Low complexity" evidence="1">
    <location>
        <begin position="150"/>
        <end position="173"/>
    </location>
</feature>
<keyword evidence="3" id="KW-1185">Reference proteome</keyword>
<evidence type="ECO:0000313" key="2">
    <source>
        <dbReference type="EMBL" id="GFM38270.1"/>
    </source>
</evidence>
<organism evidence="2 3">
    <name type="scientific">Desulfovibrio psychrotolerans</name>
    <dbReference type="NCBI Taxonomy" id="415242"/>
    <lineage>
        <taxon>Bacteria</taxon>
        <taxon>Pseudomonadati</taxon>
        <taxon>Thermodesulfobacteriota</taxon>
        <taxon>Desulfovibrionia</taxon>
        <taxon>Desulfovibrionales</taxon>
        <taxon>Desulfovibrionaceae</taxon>
        <taxon>Desulfovibrio</taxon>
    </lineage>
</organism>
<feature type="compositionally biased region" description="Basic and acidic residues" evidence="1">
    <location>
        <begin position="118"/>
        <end position="132"/>
    </location>
</feature>
<name>A0A7J0BX34_9BACT</name>
<evidence type="ECO:0000256" key="1">
    <source>
        <dbReference type="SAM" id="MobiDB-lite"/>
    </source>
</evidence>
<accession>A0A7J0BX34</accession>
<gene>
    <name evidence="2" type="ORF">DSM19430T_29540</name>
</gene>
<dbReference type="Pfam" id="PF16068">
    <property type="entry name" value="DUF4810"/>
    <property type="match status" value="1"/>
</dbReference>
<dbReference type="AlphaFoldDB" id="A0A7J0BX34"/>
<evidence type="ECO:0000313" key="3">
    <source>
        <dbReference type="Proteomes" id="UP000503820"/>
    </source>
</evidence>
<dbReference type="EMBL" id="BLVP01000036">
    <property type="protein sequence ID" value="GFM38270.1"/>
    <property type="molecule type" value="Genomic_DNA"/>
</dbReference>